<dbReference type="GO" id="GO:0044038">
    <property type="term" value="P:cell wall macromolecule biosynthetic process"/>
    <property type="evidence" value="ECO:0007669"/>
    <property type="project" value="TreeGrafter"/>
</dbReference>
<evidence type="ECO:0000313" key="9">
    <source>
        <dbReference type="EMBL" id="TKS53917.1"/>
    </source>
</evidence>
<dbReference type="PANTHER" id="PTHR22926">
    <property type="entry name" value="PHOSPHO-N-ACETYLMURAMOYL-PENTAPEPTIDE-TRANSFERASE"/>
    <property type="match status" value="1"/>
</dbReference>
<evidence type="ECO:0000256" key="2">
    <source>
        <dbReference type="ARBA" id="ARBA00022475"/>
    </source>
</evidence>
<keyword evidence="5 8" id="KW-1133">Transmembrane helix</keyword>
<dbReference type="GO" id="GO:0009103">
    <property type="term" value="P:lipopolysaccharide biosynthetic process"/>
    <property type="evidence" value="ECO:0007669"/>
    <property type="project" value="TreeGrafter"/>
</dbReference>
<evidence type="ECO:0000256" key="8">
    <source>
        <dbReference type="SAM" id="Phobius"/>
    </source>
</evidence>
<keyword evidence="6 8" id="KW-0472">Membrane</keyword>
<feature type="transmembrane region" description="Helical" evidence="8">
    <location>
        <begin position="42"/>
        <end position="62"/>
    </location>
</feature>
<accession>A0A4Z1RGW3</accession>
<keyword evidence="7" id="KW-0460">Magnesium</keyword>
<dbReference type="GO" id="GO:0046872">
    <property type="term" value="F:metal ion binding"/>
    <property type="evidence" value="ECO:0007669"/>
    <property type="project" value="UniProtKB-KW"/>
</dbReference>
<dbReference type="EMBL" id="SPUH01000001">
    <property type="protein sequence ID" value="TKS53917.1"/>
    <property type="molecule type" value="Genomic_DNA"/>
</dbReference>
<evidence type="ECO:0000256" key="5">
    <source>
        <dbReference type="ARBA" id="ARBA00022989"/>
    </source>
</evidence>
<keyword evidence="10" id="KW-1185">Reference proteome</keyword>
<feature type="transmembrane region" description="Helical" evidence="8">
    <location>
        <begin position="169"/>
        <end position="188"/>
    </location>
</feature>
<proteinExistence type="predicted"/>
<gene>
    <name evidence="9" type="ORF">E4582_03445</name>
</gene>
<feature type="transmembrane region" description="Helical" evidence="8">
    <location>
        <begin position="228"/>
        <end position="250"/>
    </location>
</feature>
<evidence type="ECO:0000256" key="3">
    <source>
        <dbReference type="ARBA" id="ARBA00022679"/>
    </source>
</evidence>
<evidence type="ECO:0008006" key="11">
    <source>
        <dbReference type="Google" id="ProtNLM"/>
    </source>
</evidence>
<evidence type="ECO:0000256" key="4">
    <source>
        <dbReference type="ARBA" id="ARBA00022692"/>
    </source>
</evidence>
<keyword evidence="4 8" id="KW-0812">Transmembrane</keyword>
<dbReference type="GO" id="GO:0005886">
    <property type="term" value="C:plasma membrane"/>
    <property type="evidence" value="ECO:0007669"/>
    <property type="project" value="UniProtKB-SubCell"/>
</dbReference>
<feature type="binding site" evidence="7">
    <location>
        <position position="197"/>
    </location>
    <ligand>
        <name>Mg(2+)</name>
        <dbReference type="ChEBI" id="CHEBI:18420"/>
    </ligand>
</feature>
<comment type="caution">
    <text evidence="9">The sequence shown here is derived from an EMBL/GenBank/DDBJ whole genome shotgun (WGS) entry which is preliminary data.</text>
</comment>
<dbReference type="AlphaFoldDB" id="A0A4Z1RGW3"/>
<comment type="cofactor">
    <cofactor evidence="7">
        <name>Mg(2+)</name>
        <dbReference type="ChEBI" id="CHEBI:18420"/>
    </cofactor>
</comment>
<dbReference type="PANTHER" id="PTHR22926:SF3">
    <property type="entry name" value="UNDECAPRENYL-PHOSPHATE ALPHA-N-ACETYLGLUCOSAMINYL 1-PHOSPHATE TRANSFERASE"/>
    <property type="match status" value="1"/>
</dbReference>
<sequence>MEIALYACAALVAAALTWLARRYAMARRLVDQPGERRSHQTATPRGGGIAIVLVMLAVLLWSGRDTTQAGFALPSALGLVLVAGVGWWDDHRPLSARLRLAVHIVAALLLAAAFREAGLDAVTAIVICGTAVVLVNVWNFMDGINGLAVSQAALVAATAAVIAGPDTTAWLLGWLLVAACIGFVPFNFPHARIFLGDVGSGALGYLLALLAGMVALEHTGTPVRGAAALLLLPASAFLVDAALTLGRRILRREHWWQPHVQHAYQALARQHGHTATTVAYGLWSLAGMLLACCLARSGYAFGFMMAAAVAAWQGMGALWWRYLQDSEHG</sequence>
<keyword evidence="2" id="KW-1003">Cell membrane</keyword>
<dbReference type="RefSeq" id="WP_134673301.1">
    <property type="nucleotide sequence ID" value="NZ_SPUH01000001.1"/>
</dbReference>
<feature type="binding site" evidence="7">
    <location>
        <position position="139"/>
    </location>
    <ligand>
        <name>Mg(2+)</name>
        <dbReference type="ChEBI" id="CHEBI:18420"/>
    </ligand>
</feature>
<reference evidence="9 10" key="1">
    <citation type="submission" date="2019-01" db="EMBL/GenBank/DDBJ databases">
        <authorList>
            <person name="Zhang S."/>
        </authorList>
    </citation>
    <scope>NUCLEOTIDE SEQUENCE [LARGE SCALE GENOMIC DNA]</scope>
    <source>
        <strain evidence="9 10">1626</strain>
    </source>
</reference>
<evidence type="ECO:0000256" key="6">
    <source>
        <dbReference type="ARBA" id="ARBA00023136"/>
    </source>
</evidence>
<keyword evidence="3" id="KW-0808">Transferase</keyword>
<feature type="transmembrane region" description="Helical" evidence="8">
    <location>
        <begin position="121"/>
        <end position="138"/>
    </location>
</feature>
<dbReference type="Pfam" id="PF00953">
    <property type="entry name" value="Glycos_transf_4"/>
    <property type="match status" value="1"/>
</dbReference>
<feature type="transmembrane region" description="Helical" evidence="8">
    <location>
        <begin position="299"/>
        <end position="320"/>
    </location>
</feature>
<dbReference type="Proteomes" id="UP000298681">
    <property type="component" value="Unassembled WGS sequence"/>
</dbReference>
<evidence type="ECO:0000313" key="10">
    <source>
        <dbReference type="Proteomes" id="UP000298681"/>
    </source>
</evidence>
<feature type="transmembrane region" description="Helical" evidence="8">
    <location>
        <begin position="94"/>
        <end position="114"/>
    </location>
</feature>
<keyword evidence="7" id="KW-0479">Metal-binding</keyword>
<protein>
    <recommendedName>
        <fullName evidence="11">Lipopolysaccharide biosynthesis protein</fullName>
    </recommendedName>
</protein>
<comment type="subcellular location">
    <subcellularLocation>
        <location evidence="1">Cell membrane</location>
        <topology evidence="1">Multi-pass membrane protein</topology>
    </subcellularLocation>
</comment>
<dbReference type="InterPro" id="IPR000715">
    <property type="entry name" value="Glycosyl_transferase_4"/>
</dbReference>
<organism evidence="9 10">
    <name type="scientific">Luteimonas yindakuii</name>
    <dbReference type="NCBI Taxonomy" id="2565782"/>
    <lineage>
        <taxon>Bacteria</taxon>
        <taxon>Pseudomonadati</taxon>
        <taxon>Pseudomonadota</taxon>
        <taxon>Gammaproteobacteria</taxon>
        <taxon>Lysobacterales</taxon>
        <taxon>Lysobacteraceae</taxon>
        <taxon>Luteimonas</taxon>
    </lineage>
</organism>
<feature type="transmembrane region" description="Helical" evidence="8">
    <location>
        <begin position="69"/>
        <end position="88"/>
    </location>
</feature>
<evidence type="ECO:0000256" key="1">
    <source>
        <dbReference type="ARBA" id="ARBA00004651"/>
    </source>
</evidence>
<evidence type="ECO:0000256" key="7">
    <source>
        <dbReference type="PIRSR" id="PIRSR600715-1"/>
    </source>
</evidence>
<feature type="transmembrane region" description="Helical" evidence="8">
    <location>
        <begin position="194"/>
        <end position="216"/>
    </location>
</feature>
<name>A0A4Z1RGW3_9GAMM</name>
<dbReference type="GO" id="GO:0071555">
    <property type="term" value="P:cell wall organization"/>
    <property type="evidence" value="ECO:0007669"/>
    <property type="project" value="TreeGrafter"/>
</dbReference>
<dbReference type="GO" id="GO:0016780">
    <property type="term" value="F:phosphotransferase activity, for other substituted phosphate groups"/>
    <property type="evidence" value="ECO:0007669"/>
    <property type="project" value="InterPro"/>
</dbReference>
<feature type="transmembrane region" description="Helical" evidence="8">
    <location>
        <begin position="144"/>
        <end position="162"/>
    </location>
</feature>